<proteinExistence type="predicted"/>
<dbReference type="STRING" id="456900.A0A151IF60"/>
<name>A0A151IF60_9HYME</name>
<reference evidence="1 2" key="1">
    <citation type="submission" date="2016-03" db="EMBL/GenBank/DDBJ databases">
        <title>Cyphomyrmex costatus WGS genome.</title>
        <authorList>
            <person name="Nygaard S."/>
            <person name="Hu H."/>
            <person name="Boomsma J."/>
            <person name="Zhang G."/>
        </authorList>
    </citation>
    <scope>NUCLEOTIDE SEQUENCE [LARGE SCALE GENOMIC DNA]</scope>
    <source>
        <strain evidence="1">MS0001</strain>
        <tissue evidence="1">Whole body</tissue>
    </source>
</reference>
<accession>A0A151IF60</accession>
<protein>
    <submittedName>
        <fullName evidence="1">Uncharacterized protein</fullName>
    </submittedName>
</protein>
<dbReference type="PANTHER" id="PTHR21301:SF10">
    <property type="entry name" value="REVERSE TRANSCRIPTASE DOMAIN-CONTAINING PROTEIN"/>
    <property type="match status" value="1"/>
</dbReference>
<keyword evidence="2" id="KW-1185">Reference proteome</keyword>
<dbReference type="AlphaFoldDB" id="A0A151IF60"/>
<dbReference type="EMBL" id="KQ977811">
    <property type="protein sequence ID" value="KYM99515.1"/>
    <property type="molecule type" value="Genomic_DNA"/>
</dbReference>
<organism evidence="1 2">
    <name type="scientific">Cyphomyrmex costatus</name>
    <dbReference type="NCBI Taxonomy" id="456900"/>
    <lineage>
        <taxon>Eukaryota</taxon>
        <taxon>Metazoa</taxon>
        <taxon>Ecdysozoa</taxon>
        <taxon>Arthropoda</taxon>
        <taxon>Hexapoda</taxon>
        <taxon>Insecta</taxon>
        <taxon>Pterygota</taxon>
        <taxon>Neoptera</taxon>
        <taxon>Endopterygota</taxon>
        <taxon>Hymenoptera</taxon>
        <taxon>Apocrita</taxon>
        <taxon>Aculeata</taxon>
        <taxon>Formicoidea</taxon>
        <taxon>Formicidae</taxon>
        <taxon>Myrmicinae</taxon>
        <taxon>Cyphomyrmex</taxon>
    </lineage>
</organism>
<dbReference type="PANTHER" id="PTHR21301">
    <property type="entry name" value="REVERSE TRANSCRIPTASE"/>
    <property type="match status" value="1"/>
</dbReference>
<evidence type="ECO:0000313" key="2">
    <source>
        <dbReference type="Proteomes" id="UP000078542"/>
    </source>
</evidence>
<gene>
    <name evidence="1" type="ORF">ALC62_09745</name>
</gene>
<evidence type="ECO:0000313" key="1">
    <source>
        <dbReference type="EMBL" id="KYM99515.1"/>
    </source>
</evidence>
<sequence length="203" mass="23268">MSSHPNIICTYADKGNTTVILDKDFYINYVKEMLNDKNTYTVIKKDPTKKITTDLRGMLSRWKRCKYINESKYKFLYISDGTLPRAYALPKIHKANCPFRIIVSSIGSPLHLLASYLHSIMFDAFSKAESHIKNSFRLVDTLKGMHISEEYSLISLDRVTLLEWPNQLPGLNIIEDPSIDALINSMPRHCQAVIDAKSFATKY</sequence>
<dbReference type="Proteomes" id="UP000078542">
    <property type="component" value="Unassembled WGS sequence"/>
</dbReference>